<feature type="region of interest" description="Disordered" evidence="1">
    <location>
        <begin position="142"/>
        <end position="161"/>
    </location>
</feature>
<feature type="region of interest" description="Disordered" evidence="1">
    <location>
        <begin position="331"/>
        <end position="354"/>
    </location>
</feature>
<accession>A0ABN8M5X5</accession>
<protein>
    <submittedName>
        <fullName evidence="2">Uncharacterized protein</fullName>
    </submittedName>
</protein>
<feature type="region of interest" description="Disordered" evidence="1">
    <location>
        <begin position="517"/>
        <end position="537"/>
    </location>
</feature>
<comment type="caution">
    <text evidence="2">The sequence shown here is derived from an EMBL/GenBank/DDBJ whole genome shotgun (WGS) entry which is preliminary data.</text>
</comment>
<feature type="region of interest" description="Disordered" evidence="1">
    <location>
        <begin position="563"/>
        <end position="587"/>
    </location>
</feature>
<dbReference type="EMBL" id="CALNXI010000209">
    <property type="protein sequence ID" value="CAH3022197.1"/>
    <property type="molecule type" value="Genomic_DNA"/>
</dbReference>
<dbReference type="Proteomes" id="UP001159427">
    <property type="component" value="Unassembled WGS sequence"/>
</dbReference>
<evidence type="ECO:0000313" key="3">
    <source>
        <dbReference type="Proteomes" id="UP001159427"/>
    </source>
</evidence>
<proteinExistence type="predicted"/>
<name>A0ABN8M5X5_9CNID</name>
<organism evidence="2 3">
    <name type="scientific">Porites evermanni</name>
    <dbReference type="NCBI Taxonomy" id="104178"/>
    <lineage>
        <taxon>Eukaryota</taxon>
        <taxon>Metazoa</taxon>
        <taxon>Cnidaria</taxon>
        <taxon>Anthozoa</taxon>
        <taxon>Hexacorallia</taxon>
        <taxon>Scleractinia</taxon>
        <taxon>Fungiina</taxon>
        <taxon>Poritidae</taxon>
        <taxon>Porites</taxon>
    </lineage>
</organism>
<feature type="region of interest" description="Disordered" evidence="1">
    <location>
        <begin position="44"/>
        <end position="101"/>
    </location>
</feature>
<sequence>MAAFGAGVYFSAAFQVDLEAIYSKYTQSQDEDTDAIYLSEICDEESITDSDNDGTEDDVIIATDEDDDGWESGTSGPSYMEDFPDGCSSGSEEEEPDSAPIRSDTYILSERSHCIDDPKVQDFDNETLVLDNGELAEKFRNRAGSSPSKLVQDSLKGANGCQDKHRNYDERVCDATYIIGGSTRHKPQRDEELSSGYKKPVSVVQPFISSNTKSVDVASSLEKTSSSSEDYLNIKAFITRLSMNISHASCSGKTCSRSKALKLKRNNIDYAEMNSSPTKRRSISLCKMPGSLIRVEQGSNIDGCQMDSPIKSPCTRERATLSGHRNALLLQSPVSPEQPSRSSKTLRRRSSQLLKASGDAISRDLKITEEKKRECLKQKSSPKRKSQVWRGTFLKDRNIFPLNYSPATKQSWRGSAPETVSQHDSSEQLLNCRPKAEITRSAIHNNLIPKCNFSSNQQNSVIFQESNGAVMDKLRECEGKVEAKADAAFKSKQGHTLSALKDGNIFSSSSQGTFRKAKPLTKKCDSSPTGMRNGRARWDLCKPGVGGRIEKPGEKSVPLLEMIGDGRDNDDKRNSLSKAVDSGKHHKREISRAFDEFMSTNDRSLGMQPFTSAYRKDLETKEKEQGSVTLCTSNPRGRVKNSIALSGDLQCISSFSGRSSARKRTARESVALDTPDVLPRKQPKRGSSVSICLQQGPTPHFSSQSLHCQEKESTPIKGKEFKRLRVEGFSSKDMKLLSPIRRAVARSCDSNLEGPSSPCKGLGSCDKSFCFECC</sequence>
<keyword evidence="3" id="KW-1185">Reference proteome</keyword>
<evidence type="ECO:0000313" key="2">
    <source>
        <dbReference type="EMBL" id="CAH3022197.1"/>
    </source>
</evidence>
<gene>
    <name evidence="2" type="ORF">PEVE_00014420</name>
</gene>
<evidence type="ECO:0000256" key="1">
    <source>
        <dbReference type="SAM" id="MobiDB-lite"/>
    </source>
</evidence>
<reference evidence="2 3" key="1">
    <citation type="submission" date="2022-05" db="EMBL/GenBank/DDBJ databases">
        <authorList>
            <consortium name="Genoscope - CEA"/>
            <person name="William W."/>
        </authorList>
    </citation>
    <scope>NUCLEOTIDE SEQUENCE [LARGE SCALE GENOMIC DNA]</scope>
</reference>
<feature type="compositionally biased region" description="Acidic residues" evidence="1">
    <location>
        <begin position="44"/>
        <end position="70"/>
    </location>
</feature>
<feature type="compositionally biased region" description="Basic and acidic residues" evidence="1">
    <location>
        <begin position="564"/>
        <end position="574"/>
    </location>
</feature>